<evidence type="ECO:0000313" key="1">
    <source>
        <dbReference type="EMBL" id="SDE83321.1"/>
    </source>
</evidence>
<dbReference type="Pfam" id="PF09867">
    <property type="entry name" value="TagF_N"/>
    <property type="match status" value="1"/>
</dbReference>
<dbReference type="Gene3D" id="3.40.1730.10">
    <property type="entry name" value="pa0076 domain"/>
    <property type="match status" value="1"/>
</dbReference>
<protein>
    <submittedName>
        <fullName evidence="1">Type VI secretion system protein ImpM</fullName>
    </submittedName>
</protein>
<sequence length="241" mass="25598">MPGLGFYGKLPAHGDFVRRGMSPALATAWDGWLSALMAAVRDDLGEEAWLDAYLTGPVWRFALGHGVAGVAQTGVMVPSVDRVGRYFPLVLTAPLDGPRRLATALRHGRSLLDQLEDLACRALDSDSLDADDLMSDLEALDWGWPDTADDPAGAGESSRPGVWVPLGNAEACETITGLAWLMTDAGGPLEDSMGGLWWTDGSEQVGGGILRTRGWPPVPQAVAFLDGAWAARGWTGWSRAA</sequence>
<dbReference type="PIRSF" id="PIRSF029287">
    <property type="entry name" value="UCP029287"/>
    <property type="match status" value="1"/>
</dbReference>
<dbReference type="STRING" id="69960.SAMN05421720_11392"/>
<dbReference type="InterPro" id="IPR017748">
    <property type="entry name" value="TagF"/>
</dbReference>
<gene>
    <name evidence="1" type="ORF">SAMN05421720_11392</name>
</gene>
<evidence type="ECO:0000313" key="2">
    <source>
        <dbReference type="Proteomes" id="UP000199412"/>
    </source>
</evidence>
<reference evidence="1 2" key="1">
    <citation type="submission" date="2016-10" db="EMBL/GenBank/DDBJ databases">
        <authorList>
            <person name="de Groot N.N."/>
        </authorList>
    </citation>
    <scope>NUCLEOTIDE SEQUENCE [LARGE SCALE GENOMIC DNA]</scope>
    <source>
        <strain evidence="1 2">ATCC 700224</strain>
    </source>
</reference>
<name>A0A1G7G5C8_9PROT</name>
<dbReference type="InterPro" id="IPR038225">
    <property type="entry name" value="TagF_sf"/>
</dbReference>
<dbReference type="EMBL" id="FNAP01000013">
    <property type="protein sequence ID" value="SDE83321.1"/>
    <property type="molecule type" value="Genomic_DNA"/>
</dbReference>
<dbReference type="RefSeq" id="WP_092787579.1">
    <property type="nucleotide sequence ID" value="NZ_FNAP01000013.1"/>
</dbReference>
<accession>A0A1G7G5C8</accession>
<dbReference type="NCBIfam" id="TIGR03373">
    <property type="entry name" value="VI_minor_4"/>
    <property type="match status" value="1"/>
</dbReference>
<proteinExistence type="predicted"/>
<keyword evidence="2" id="KW-1185">Reference proteome</keyword>
<dbReference type="OrthoDB" id="9801841at2"/>
<dbReference type="AlphaFoldDB" id="A0A1G7G5C8"/>
<dbReference type="Proteomes" id="UP000199412">
    <property type="component" value="Unassembled WGS sequence"/>
</dbReference>
<organism evidence="1 2">
    <name type="scientific">Rhodospira trueperi</name>
    <dbReference type="NCBI Taxonomy" id="69960"/>
    <lineage>
        <taxon>Bacteria</taxon>
        <taxon>Pseudomonadati</taxon>
        <taxon>Pseudomonadota</taxon>
        <taxon>Alphaproteobacteria</taxon>
        <taxon>Rhodospirillales</taxon>
        <taxon>Rhodospirillaceae</taxon>
        <taxon>Rhodospira</taxon>
    </lineage>
</organism>